<feature type="DNA-binding region" description="OmpR/PhoB-type" evidence="2">
    <location>
        <begin position="1"/>
        <end position="94"/>
    </location>
</feature>
<dbReference type="InterPro" id="IPR036388">
    <property type="entry name" value="WH-like_DNA-bd_sf"/>
</dbReference>
<evidence type="ECO:0000313" key="5">
    <source>
        <dbReference type="Proteomes" id="UP000235616"/>
    </source>
</evidence>
<evidence type="ECO:0000313" key="4">
    <source>
        <dbReference type="EMBL" id="PMS21604.1"/>
    </source>
</evidence>
<dbReference type="GO" id="GO:0003677">
    <property type="term" value="F:DNA binding"/>
    <property type="evidence" value="ECO:0007669"/>
    <property type="project" value="UniProtKB-UniRule"/>
</dbReference>
<dbReference type="InterPro" id="IPR016032">
    <property type="entry name" value="Sig_transdc_resp-reg_C-effctor"/>
</dbReference>
<evidence type="ECO:0000256" key="1">
    <source>
        <dbReference type="ARBA" id="ARBA00023125"/>
    </source>
</evidence>
<dbReference type="InterPro" id="IPR027417">
    <property type="entry name" value="P-loop_NTPase"/>
</dbReference>
<protein>
    <submittedName>
        <fullName evidence="4">Transcriptional regulator</fullName>
    </submittedName>
</protein>
<dbReference type="EMBL" id="PNYA01000005">
    <property type="protein sequence ID" value="PMS21604.1"/>
    <property type="molecule type" value="Genomic_DNA"/>
</dbReference>
<dbReference type="SUPFAM" id="SSF52540">
    <property type="entry name" value="P-loop containing nucleoside triphosphate hydrolases"/>
    <property type="match status" value="1"/>
</dbReference>
<dbReference type="InterPro" id="IPR049945">
    <property type="entry name" value="AAA_22"/>
</dbReference>
<dbReference type="PRINTS" id="PR00364">
    <property type="entry name" value="DISEASERSIST"/>
</dbReference>
<gene>
    <name evidence="4" type="ORF">C0Z18_07010</name>
</gene>
<sequence>MVEIGTLLVNFEHREIRRNGTALRVSARAFDILEVLFRAKGSIVSKDDIIETVWPGQIVEENRLQVHIAALRKVLDADRELIKTVNGRGYMLVPCASRVANAPAAARRLPADTPLVGRERELASIVDQLSRAAVVTLVGAGGIGKTALAVRVAHALSEERAGAVHFVELALADSSEAVLATLALALQADLPRTTRDVGTLTAALSAERTLLVLDNAEHVIDAVAEIVETLMANAADLRILVTSREPLSIRAETVFRVDPLSIPPADAAVQTLPQHGAVELFLRRARAIAPGCACDETSIRLVADICRRLEGLPLAIELAAARVAALGVDGVAARLDDRLDLLSGGMRSALPRHQTLRATFDWSYALLDADSRTLFRCLAFFAGSFTFEAVCAVAAEPNIPVATTIASLEELAAKSLLTVQFRGAIALYRLTESTRAYAMEKLRNEGEVKRVARNHMRYLQRHIEDHSALAPRRTPAPPLAHQTLDDARSAWDWAFSDEGDPALGVALAGSLVGTLLDASLVYECRVRAERALATLDTLPDTAVDALCEMRLCAAYAASLLLTGGSAEKASALWRRVLARAESSADETFAARALWGLWNAAMMSGDIHSALRYATRLEAHAERRETPWQQLCASATLAASLHCFGEQAQARERLERTLAALDAFGIPDAEERSLAVDPRIFGTGTLARIAWMQGDAALALRLVERAINYVRADMLEPSLCHLLAAVAVPIELACGELEAASRHLALLRSQTALNRFDGWQDYGECLAGQLDLLSGRAEAGLLRLEAALSRLASQGFGRLTAPLIGAYAQALIEHGRIDEAQTVLDQARRRGTAQGDHNFAAELLRVRGLLELARAVGHGVLPRQTGAPALESAHRYLHDAMALAREQSAPLFELRAALDLSASFVRAGEAAQALAILEPLAAFVDRFGPRTRLPELRRFEELLRAAGMTRTSPADRS</sequence>
<keyword evidence="1 2" id="KW-0238">DNA-binding</keyword>
<dbReference type="PANTHER" id="PTHR47691:SF3">
    <property type="entry name" value="HTH-TYPE TRANSCRIPTIONAL REGULATOR RV0890C-RELATED"/>
    <property type="match status" value="1"/>
</dbReference>
<comment type="caution">
    <text evidence="4">The sequence shown here is derived from an EMBL/GenBank/DDBJ whole genome shotgun (WGS) entry which is preliminary data.</text>
</comment>
<dbReference type="GO" id="GO:0006355">
    <property type="term" value="P:regulation of DNA-templated transcription"/>
    <property type="evidence" value="ECO:0007669"/>
    <property type="project" value="InterPro"/>
</dbReference>
<reference evidence="4 5" key="1">
    <citation type="submission" date="2018-01" db="EMBL/GenBank/DDBJ databases">
        <title>Whole genome analyses suggest that Burkholderia sensu lato contains two further novel genera in the rhizoxinica-symbiotica group Mycetohabitans gen. nov., and Trinickia gen. nov.: implications for the evolution of diazotrophy and nodulation in the Burkholderiaceae.</title>
        <authorList>
            <person name="Estrada-de los Santos P."/>
            <person name="Palmer M."/>
            <person name="Chavez-Ramirez B."/>
            <person name="Beukes C."/>
            <person name="Steenkamp E.T."/>
            <person name="Hirsch A.M."/>
            <person name="Manyaka P."/>
            <person name="Maluk M."/>
            <person name="Lafos M."/>
            <person name="Crook M."/>
            <person name="Gross E."/>
            <person name="Simon M.F."/>
            <person name="Bueno dos Reis Junior F."/>
            <person name="Poole P.S."/>
            <person name="Venter S.N."/>
            <person name="James E.K."/>
        </authorList>
    </citation>
    <scope>NUCLEOTIDE SEQUENCE [LARGE SCALE GENOMIC DNA]</scope>
    <source>
        <strain evidence="4 5">GIMN1.004</strain>
    </source>
</reference>
<dbReference type="Gene3D" id="3.40.50.300">
    <property type="entry name" value="P-loop containing nucleotide triphosphate hydrolases"/>
    <property type="match status" value="1"/>
</dbReference>
<dbReference type="AlphaFoldDB" id="A0A2N7VWR7"/>
<dbReference type="Pfam" id="PF00486">
    <property type="entry name" value="Trans_reg_C"/>
    <property type="match status" value="1"/>
</dbReference>
<dbReference type="CDD" id="cd00383">
    <property type="entry name" value="trans_reg_C"/>
    <property type="match status" value="1"/>
</dbReference>
<dbReference type="SMART" id="SM00862">
    <property type="entry name" value="Trans_reg_C"/>
    <property type="match status" value="1"/>
</dbReference>
<dbReference type="PANTHER" id="PTHR47691">
    <property type="entry name" value="REGULATOR-RELATED"/>
    <property type="match status" value="1"/>
</dbReference>
<dbReference type="Proteomes" id="UP000235616">
    <property type="component" value="Unassembled WGS sequence"/>
</dbReference>
<feature type="domain" description="OmpR/PhoB-type" evidence="3">
    <location>
        <begin position="1"/>
        <end position="94"/>
    </location>
</feature>
<dbReference type="InterPro" id="IPR001867">
    <property type="entry name" value="OmpR/PhoB-type_DNA-bd"/>
</dbReference>
<organism evidence="4 5">
    <name type="scientific">Trinickia dabaoshanensis</name>
    <dbReference type="NCBI Taxonomy" id="564714"/>
    <lineage>
        <taxon>Bacteria</taxon>
        <taxon>Pseudomonadati</taxon>
        <taxon>Pseudomonadota</taxon>
        <taxon>Betaproteobacteria</taxon>
        <taxon>Burkholderiales</taxon>
        <taxon>Burkholderiaceae</taxon>
        <taxon>Trinickia</taxon>
    </lineage>
</organism>
<proteinExistence type="predicted"/>
<name>A0A2N7VWR7_9BURK</name>
<dbReference type="Gene3D" id="1.10.10.10">
    <property type="entry name" value="Winged helix-like DNA-binding domain superfamily/Winged helix DNA-binding domain"/>
    <property type="match status" value="1"/>
</dbReference>
<dbReference type="Pfam" id="PF13401">
    <property type="entry name" value="AAA_22"/>
    <property type="match status" value="1"/>
</dbReference>
<dbReference type="SUPFAM" id="SSF46894">
    <property type="entry name" value="C-terminal effector domain of the bipartite response regulators"/>
    <property type="match status" value="1"/>
</dbReference>
<accession>A0A2N7VWR7</accession>
<dbReference type="GO" id="GO:0016887">
    <property type="term" value="F:ATP hydrolysis activity"/>
    <property type="evidence" value="ECO:0007669"/>
    <property type="project" value="InterPro"/>
</dbReference>
<dbReference type="RefSeq" id="WP_102644670.1">
    <property type="nucleotide sequence ID" value="NZ_PNYA01000005.1"/>
</dbReference>
<evidence type="ECO:0000259" key="3">
    <source>
        <dbReference type="PROSITE" id="PS51755"/>
    </source>
</evidence>
<keyword evidence="5" id="KW-1185">Reference proteome</keyword>
<dbReference type="PROSITE" id="PS51755">
    <property type="entry name" value="OMPR_PHOB"/>
    <property type="match status" value="1"/>
</dbReference>
<dbReference type="GO" id="GO:0000160">
    <property type="term" value="P:phosphorelay signal transduction system"/>
    <property type="evidence" value="ECO:0007669"/>
    <property type="project" value="InterPro"/>
</dbReference>
<dbReference type="OrthoDB" id="9811542at2"/>
<evidence type="ECO:0000256" key="2">
    <source>
        <dbReference type="PROSITE-ProRule" id="PRU01091"/>
    </source>
</evidence>